<dbReference type="InterPro" id="IPR029787">
    <property type="entry name" value="Nucleotide_cyclase"/>
</dbReference>
<dbReference type="PROSITE" id="PS50887">
    <property type="entry name" value="GGDEF"/>
    <property type="match status" value="1"/>
</dbReference>
<keyword evidence="1" id="KW-0175">Coiled coil</keyword>
<reference evidence="7" key="1">
    <citation type="journal article" date="2019" name="Int. J. Syst. Evol. Microbiol.">
        <title>The Global Catalogue of Microorganisms (GCM) 10K type strain sequencing project: providing services to taxonomists for standard genome sequencing and annotation.</title>
        <authorList>
            <consortium name="The Broad Institute Genomics Platform"/>
            <consortium name="The Broad Institute Genome Sequencing Center for Infectious Disease"/>
            <person name="Wu L."/>
            <person name="Ma J."/>
        </authorList>
    </citation>
    <scope>NUCLEOTIDE SEQUENCE [LARGE SCALE GENOMIC DNA]</scope>
    <source>
        <strain evidence="7">NCAIM B.02333</strain>
    </source>
</reference>
<keyword evidence="7" id="KW-1185">Reference proteome</keyword>
<evidence type="ECO:0000259" key="3">
    <source>
        <dbReference type="PROSITE" id="PS50112"/>
    </source>
</evidence>
<dbReference type="SUPFAM" id="SSF141868">
    <property type="entry name" value="EAL domain-like"/>
    <property type="match status" value="1"/>
</dbReference>
<dbReference type="CDD" id="cd01948">
    <property type="entry name" value="EAL"/>
    <property type="match status" value="1"/>
</dbReference>
<organism evidence="6 7">
    <name type="scientific">Aquipuribacter hungaricus</name>
    <dbReference type="NCBI Taxonomy" id="545624"/>
    <lineage>
        <taxon>Bacteria</taxon>
        <taxon>Bacillati</taxon>
        <taxon>Actinomycetota</taxon>
        <taxon>Actinomycetes</taxon>
        <taxon>Micrococcales</taxon>
        <taxon>Intrasporangiaceae</taxon>
        <taxon>Aquipuribacter</taxon>
    </lineage>
</organism>
<gene>
    <name evidence="6" type="ORF">ACFOLH_04710</name>
</gene>
<dbReference type="Pfam" id="PF08448">
    <property type="entry name" value="PAS_4"/>
    <property type="match status" value="1"/>
</dbReference>
<dbReference type="SMART" id="SM00091">
    <property type="entry name" value="PAS"/>
    <property type="match status" value="1"/>
</dbReference>
<proteinExistence type="predicted"/>
<dbReference type="EMBL" id="JBHRWW010000002">
    <property type="protein sequence ID" value="MFC3687637.1"/>
    <property type="molecule type" value="Genomic_DNA"/>
</dbReference>
<feature type="coiled-coil region" evidence="1">
    <location>
        <begin position="129"/>
        <end position="156"/>
    </location>
</feature>
<dbReference type="PROSITE" id="PS50112">
    <property type="entry name" value="PAS"/>
    <property type="match status" value="1"/>
</dbReference>
<dbReference type="Gene3D" id="3.30.70.270">
    <property type="match status" value="1"/>
</dbReference>
<dbReference type="PROSITE" id="PS50883">
    <property type="entry name" value="EAL"/>
    <property type="match status" value="1"/>
</dbReference>
<name>A0ABV7WF50_9MICO</name>
<comment type="caution">
    <text evidence="6">The sequence shown here is derived from an EMBL/GenBank/DDBJ whole genome shotgun (WGS) entry which is preliminary data.</text>
</comment>
<dbReference type="InterPro" id="IPR035965">
    <property type="entry name" value="PAS-like_dom_sf"/>
</dbReference>
<dbReference type="NCBIfam" id="TIGR00254">
    <property type="entry name" value="GGDEF"/>
    <property type="match status" value="1"/>
</dbReference>
<feature type="compositionally biased region" description="Basic and acidic residues" evidence="2">
    <location>
        <begin position="611"/>
        <end position="621"/>
    </location>
</feature>
<dbReference type="InterPro" id="IPR043128">
    <property type="entry name" value="Rev_trsase/Diguanyl_cyclase"/>
</dbReference>
<feature type="domain" description="PAS" evidence="3">
    <location>
        <begin position="13"/>
        <end position="61"/>
    </location>
</feature>
<evidence type="ECO:0000256" key="1">
    <source>
        <dbReference type="SAM" id="Coils"/>
    </source>
</evidence>
<dbReference type="Gene3D" id="3.20.20.450">
    <property type="entry name" value="EAL domain"/>
    <property type="match status" value="1"/>
</dbReference>
<dbReference type="SUPFAM" id="SSF55073">
    <property type="entry name" value="Nucleotide cyclase"/>
    <property type="match status" value="1"/>
</dbReference>
<dbReference type="Proteomes" id="UP001595685">
    <property type="component" value="Unassembled WGS sequence"/>
</dbReference>
<dbReference type="InterPro" id="IPR035919">
    <property type="entry name" value="EAL_sf"/>
</dbReference>
<evidence type="ECO:0000256" key="2">
    <source>
        <dbReference type="SAM" id="MobiDB-lite"/>
    </source>
</evidence>
<feature type="domain" description="GGDEF" evidence="5">
    <location>
        <begin position="192"/>
        <end position="330"/>
    </location>
</feature>
<dbReference type="CDD" id="cd01949">
    <property type="entry name" value="GGDEF"/>
    <property type="match status" value="1"/>
</dbReference>
<evidence type="ECO:0000313" key="6">
    <source>
        <dbReference type="EMBL" id="MFC3687637.1"/>
    </source>
</evidence>
<feature type="region of interest" description="Disordered" evidence="2">
    <location>
        <begin position="599"/>
        <end position="621"/>
    </location>
</feature>
<dbReference type="InterPro" id="IPR000014">
    <property type="entry name" value="PAS"/>
</dbReference>
<dbReference type="CDD" id="cd00130">
    <property type="entry name" value="PAS"/>
    <property type="match status" value="1"/>
</dbReference>
<dbReference type="Pfam" id="PF00990">
    <property type="entry name" value="GGDEF"/>
    <property type="match status" value="1"/>
</dbReference>
<protein>
    <submittedName>
        <fullName evidence="6">Bifunctional diguanylate cyclase/phosphodiesterase</fullName>
    </submittedName>
</protein>
<evidence type="ECO:0000313" key="7">
    <source>
        <dbReference type="Proteomes" id="UP001595685"/>
    </source>
</evidence>
<sequence length="621" mass="65573">MTGPAGGAGPGGALPDFRSLWEGAPSGNLLLDAHGRVAAVNATVLAWTGAAREDLVGRRFVSLLPVGDRVLWSTHHLPQLDLTGRVSEASVQLLGAAGQRRATLLSATRVAGGGSDHAVHVVLVDAQERRRYELDLVAARREAQDSEARLSSAQQGLRALVHHDGLTGLLNRAGLVDALQAGLREPPPAGRGLTTVLFVDLDGFKTVNDDLGHGSGDQLLCEVADRLRAVAGPGAAVARFAGDEFVVVRPAGPEEAEDLAAELLRVLAQPVALQGVEVMVEASVGVAQPHPPVVAPEDVEVTADRLLRRADTAMYRAKQLGGGRAEVHRPGSPDPSQDRLAVLEQLRAALREGQLRVHYQPRVHLRSGDVTGVEALVRWEHPGRGLLSPAAFVDAAETSGVIRELGAWVLAEAATQAVAWDREPGGRLAGLQVSVNLSTRQLADDDLVARVTEVLERTGLAPSRLVLEITETALMHRPGAALRALRELKALGVLLAVDDFGTGYSSLTYLKQFPVDELKIDRSFVSGMHTDPADHAIVAGCVHLAHALGLVVVAEGLETPEQVVALRAMGCDQAQGFLLGRPGTPEALALARAEAPDIDLTAAGRTPAPSQRREPGVRRGR</sequence>
<evidence type="ECO:0000259" key="5">
    <source>
        <dbReference type="PROSITE" id="PS50887"/>
    </source>
</evidence>
<dbReference type="InterPro" id="IPR001633">
    <property type="entry name" value="EAL_dom"/>
</dbReference>
<dbReference type="SMART" id="SM00052">
    <property type="entry name" value="EAL"/>
    <property type="match status" value="1"/>
</dbReference>
<dbReference type="RefSeq" id="WP_340289568.1">
    <property type="nucleotide sequence ID" value="NZ_JBBEOI010000009.1"/>
</dbReference>
<dbReference type="InterPro" id="IPR000160">
    <property type="entry name" value="GGDEF_dom"/>
</dbReference>
<dbReference type="InterPro" id="IPR013656">
    <property type="entry name" value="PAS_4"/>
</dbReference>
<dbReference type="SMART" id="SM00267">
    <property type="entry name" value="GGDEF"/>
    <property type="match status" value="1"/>
</dbReference>
<dbReference type="PANTHER" id="PTHR44757">
    <property type="entry name" value="DIGUANYLATE CYCLASE DGCP"/>
    <property type="match status" value="1"/>
</dbReference>
<dbReference type="Pfam" id="PF00563">
    <property type="entry name" value="EAL"/>
    <property type="match status" value="1"/>
</dbReference>
<dbReference type="Gene3D" id="3.30.450.20">
    <property type="entry name" value="PAS domain"/>
    <property type="match status" value="1"/>
</dbReference>
<dbReference type="PANTHER" id="PTHR44757:SF2">
    <property type="entry name" value="BIOFILM ARCHITECTURE MAINTENANCE PROTEIN MBAA"/>
    <property type="match status" value="1"/>
</dbReference>
<feature type="domain" description="EAL" evidence="4">
    <location>
        <begin position="339"/>
        <end position="596"/>
    </location>
</feature>
<evidence type="ECO:0000259" key="4">
    <source>
        <dbReference type="PROSITE" id="PS50883"/>
    </source>
</evidence>
<dbReference type="InterPro" id="IPR052155">
    <property type="entry name" value="Biofilm_reg_signaling"/>
</dbReference>
<dbReference type="NCBIfam" id="TIGR00229">
    <property type="entry name" value="sensory_box"/>
    <property type="match status" value="1"/>
</dbReference>
<accession>A0ABV7WF50</accession>
<dbReference type="SUPFAM" id="SSF55785">
    <property type="entry name" value="PYP-like sensor domain (PAS domain)"/>
    <property type="match status" value="1"/>
</dbReference>